<dbReference type="InterPro" id="IPR020617">
    <property type="entry name" value="Thiolase_C"/>
</dbReference>
<sequence>MTPDGSPVLVSLARTPVGKFGGALGHLSALDLGAAAVQAALEPLDGQVSIDHTFLGNVVQAGNGQNPARVAAIRGGVPTTVPGTTINDVCLASLTATGMAASMIRGGEIDTALVGGFESMSRALHGVQVRAAAKVGHGGLVDLLVNDGLWCAVSDSGMGEISDQANREHGITRADQDEFACASHRRATAATESGRFKQEIRALTDILDADEGIRPGSTVTKLATLRPAFTEDGTITAGNASQMSDAAAAGVLMSLGVADSLGLDPLVEVVDRVVVAGPDPSLHLKPAAAARVLLDRNGLSIGDIGLWEINEAFAGVVLASARDLGIDLDRVNVNGGAIALGHPLAASGFRILMTLATEMRLRQQEFGVATICGGGGQGQAILLRLPEH</sequence>
<dbReference type="EC" id="2.3.1.9" evidence="2"/>
<keyword evidence="12" id="KW-1185">Reference proteome</keyword>
<evidence type="ECO:0000259" key="9">
    <source>
        <dbReference type="Pfam" id="PF02803"/>
    </source>
</evidence>
<feature type="active site" description="Proton acceptor" evidence="6">
    <location>
        <position position="342"/>
    </location>
</feature>
<dbReference type="PANTHER" id="PTHR18919">
    <property type="entry name" value="ACETYL-COA C-ACYLTRANSFERASE"/>
    <property type="match status" value="1"/>
</dbReference>
<dbReference type="PIRSF" id="PIRSF000429">
    <property type="entry name" value="Ac-CoA_Ac_transf"/>
    <property type="match status" value="1"/>
</dbReference>
<dbReference type="GO" id="GO:0003985">
    <property type="term" value="F:acetyl-CoA C-acetyltransferase activity"/>
    <property type="evidence" value="ECO:0007669"/>
    <property type="project" value="UniProtKB-EC"/>
</dbReference>
<evidence type="ECO:0000256" key="5">
    <source>
        <dbReference type="ARBA" id="ARBA00040529"/>
    </source>
</evidence>
<evidence type="ECO:0000313" key="10">
    <source>
        <dbReference type="EMBL" id="MCZ4590176.1"/>
    </source>
</evidence>
<keyword evidence="4 7" id="KW-0012">Acyltransferase</keyword>
<evidence type="ECO:0000256" key="7">
    <source>
        <dbReference type="RuleBase" id="RU003557"/>
    </source>
</evidence>
<feature type="active site" description="Acyl-thioester intermediate" evidence="6">
    <location>
        <position position="90"/>
    </location>
</feature>
<accession>A0AAX3YVS7</accession>
<evidence type="ECO:0000313" key="13">
    <source>
        <dbReference type="Proteomes" id="UP001231166"/>
    </source>
</evidence>
<protein>
    <recommendedName>
        <fullName evidence="5">Probable acetyl-CoA acetyltransferase</fullName>
        <ecNumber evidence="2">2.3.1.9</ecNumber>
    </recommendedName>
</protein>
<feature type="active site" description="Proton acceptor" evidence="6">
    <location>
        <position position="372"/>
    </location>
</feature>
<dbReference type="EMBL" id="CP130956">
    <property type="protein sequence ID" value="WLF52284.1"/>
    <property type="molecule type" value="Genomic_DNA"/>
</dbReference>
<dbReference type="InterPro" id="IPR020610">
    <property type="entry name" value="Thiolase_AS"/>
</dbReference>
<dbReference type="CDD" id="cd00751">
    <property type="entry name" value="thiolase"/>
    <property type="match status" value="1"/>
</dbReference>
<dbReference type="InterPro" id="IPR020616">
    <property type="entry name" value="Thiolase_N"/>
</dbReference>
<keyword evidence="3 7" id="KW-0808">Transferase</keyword>
<geneLocation type="plasmid" evidence="11 13">
    <name>pRho-VOC14-L</name>
</geneLocation>
<evidence type="ECO:0000256" key="2">
    <source>
        <dbReference type="ARBA" id="ARBA00012705"/>
    </source>
</evidence>
<dbReference type="Pfam" id="PF00108">
    <property type="entry name" value="Thiolase_N"/>
    <property type="match status" value="1"/>
</dbReference>
<organism evidence="11 13">
    <name type="scientific">Rhodococcus opacus</name>
    <name type="common">Nocardia opaca</name>
    <dbReference type="NCBI Taxonomy" id="37919"/>
    <lineage>
        <taxon>Bacteria</taxon>
        <taxon>Bacillati</taxon>
        <taxon>Actinomycetota</taxon>
        <taxon>Actinomycetes</taxon>
        <taxon>Mycobacteriales</taxon>
        <taxon>Nocardiaceae</taxon>
        <taxon>Rhodococcus</taxon>
    </lineage>
</organism>
<keyword evidence="11" id="KW-0614">Plasmid</keyword>
<dbReference type="RefSeq" id="WP_269592885.1">
    <property type="nucleotide sequence ID" value="NZ_CP130956.1"/>
</dbReference>
<dbReference type="PANTHER" id="PTHR18919:SF107">
    <property type="entry name" value="ACETYL-COA ACETYLTRANSFERASE, CYTOSOLIC"/>
    <property type="match status" value="1"/>
</dbReference>
<evidence type="ECO:0000256" key="4">
    <source>
        <dbReference type="ARBA" id="ARBA00023315"/>
    </source>
</evidence>
<evidence type="ECO:0000259" key="8">
    <source>
        <dbReference type="Pfam" id="PF00108"/>
    </source>
</evidence>
<dbReference type="InterPro" id="IPR002155">
    <property type="entry name" value="Thiolase"/>
</dbReference>
<evidence type="ECO:0000313" key="11">
    <source>
        <dbReference type="EMBL" id="WLF52284.1"/>
    </source>
</evidence>
<dbReference type="Proteomes" id="UP001231166">
    <property type="component" value="Plasmid pRho-VOC14-L"/>
</dbReference>
<evidence type="ECO:0000256" key="1">
    <source>
        <dbReference type="ARBA" id="ARBA00010982"/>
    </source>
</evidence>
<gene>
    <name evidence="10" type="ORF">O4328_42300</name>
    <name evidence="11" type="ORF">Q5707_43615</name>
</gene>
<dbReference type="EMBL" id="JAPWIS010000043">
    <property type="protein sequence ID" value="MCZ4590176.1"/>
    <property type="molecule type" value="Genomic_DNA"/>
</dbReference>
<dbReference type="PROSITE" id="PS00737">
    <property type="entry name" value="THIOLASE_2"/>
    <property type="match status" value="1"/>
</dbReference>
<name>A0AAX3YVS7_RHOOP</name>
<reference evidence="10" key="1">
    <citation type="submission" date="2022-12" db="EMBL/GenBank/DDBJ databases">
        <authorList>
            <person name="Krivoruchko A.V."/>
            <person name="Elkin A."/>
        </authorList>
    </citation>
    <scope>NUCLEOTIDE SEQUENCE</scope>
    <source>
        <strain evidence="10">IEGM 249</strain>
    </source>
</reference>
<comment type="similarity">
    <text evidence="1 7">Belongs to the thiolase-like superfamily. Thiolase family.</text>
</comment>
<dbReference type="SUPFAM" id="SSF53901">
    <property type="entry name" value="Thiolase-like"/>
    <property type="match status" value="2"/>
</dbReference>
<dbReference type="InterPro" id="IPR020613">
    <property type="entry name" value="Thiolase_CS"/>
</dbReference>
<dbReference type="NCBIfam" id="TIGR01930">
    <property type="entry name" value="AcCoA-C-Actrans"/>
    <property type="match status" value="1"/>
</dbReference>
<evidence type="ECO:0000256" key="3">
    <source>
        <dbReference type="ARBA" id="ARBA00022679"/>
    </source>
</evidence>
<dbReference type="Gene3D" id="3.40.47.10">
    <property type="match status" value="2"/>
</dbReference>
<proteinExistence type="inferred from homology"/>
<evidence type="ECO:0000256" key="6">
    <source>
        <dbReference type="PIRSR" id="PIRSR000429-1"/>
    </source>
</evidence>
<reference evidence="11" key="2">
    <citation type="submission" date="2023-07" db="EMBL/GenBank/DDBJ databases">
        <title>Genomic analysis of Rhodococcus opacus VOC-14 with glycol ethers degradation activity.</title>
        <authorList>
            <person name="Narkevich D.A."/>
            <person name="Hlushen A.M."/>
            <person name="Akhremchuk A.E."/>
            <person name="Sikolenko M.A."/>
            <person name="Valentovich L.N."/>
        </authorList>
    </citation>
    <scope>NUCLEOTIDE SEQUENCE</scope>
    <source>
        <strain evidence="11">VOC-14</strain>
        <plasmid evidence="11">pRho-VOC14-L</plasmid>
    </source>
</reference>
<feature type="domain" description="Thiolase C-terminal" evidence="9">
    <location>
        <begin position="264"/>
        <end position="383"/>
    </location>
</feature>
<dbReference type="Pfam" id="PF02803">
    <property type="entry name" value="Thiolase_C"/>
    <property type="match status" value="1"/>
</dbReference>
<feature type="domain" description="Thiolase N-terminal" evidence="8">
    <location>
        <begin position="8"/>
        <end position="254"/>
    </location>
</feature>
<dbReference type="Proteomes" id="UP001066327">
    <property type="component" value="Unassembled WGS sequence"/>
</dbReference>
<evidence type="ECO:0000313" key="12">
    <source>
        <dbReference type="Proteomes" id="UP001066327"/>
    </source>
</evidence>
<dbReference type="PROSITE" id="PS00099">
    <property type="entry name" value="THIOLASE_3"/>
    <property type="match status" value="1"/>
</dbReference>
<dbReference type="AlphaFoldDB" id="A0AAX3YVS7"/>
<dbReference type="InterPro" id="IPR016039">
    <property type="entry name" value="Thiolase-like"/>
</dbReference>